<dbReference type="PROSITE" id="PS50011">
    <property type="entry name" value="PROTEIN_KINASE_DOM"/>
    <property type="match status" value="1"/>
</dbReference>
<dbReference type="EMBL" id="BAAFRS010000136">
    <property type="protein sequence ID" value="GAB1223168.1"/>
    <property type="molecule type" value="Genomic_DNA"/>
</dbReference>
<sequence>MITNMTFTKGIGSPIYMAPEVLNHQHYKMQSDIYSFSITMLQFITWQDPFPKKTLYPHPWSIADTITTGKRPVIIQEVDENIKEIIEKSWKEELSKRLIIEECIRMLEVLENT</sequence>
<dbReference type="PANTHER" id="PTHR45756:SF1">
    <property type="entry name" value="PROTEIN KINASE DOMAIN CONTAINING PROTEIN"/>
    <property type="match status" value="1"/>
</dbReference>
<dbReference type="Proteomes" id="UP001628156">
    <property type="component" value="Unassembled WGS sequence"/>
</dbReference>
<protein>
    <recommendedName>
        <fullName evidence="1">Protein kinase domain-containing protein</fullName>
    </recommendedName>
</protein>
<evidence type="ECO:0000313" key="2">
    <source>
        <dbReference type="EMBL" id="GAB1223168.1"/>
    </source>
</evidence>
<proteinExistence type="predicted"/>
<evidence type="ECO:0000259" key="1">
    <source>
        <dbReference type="PROSITE" id="PS50011"/>
    </source>
</evidence>
<feature type="domain" description="Protein kinase" evidence="1">
    <location>
        <begin position="1"/>
        <end position="110"/>
    </location>
</feature>
<comment type="caution">
    <text evidence="2">The sequence shown here is derived from an EMBL/GenBank/DDBJ whole genome shotgun (WGS) entry which is preliminary data.</text>
</comment>
<organism evidence="2 3">
    <name type="scientific">Entamoeba nuttalli</name>
    <dbReference type="NCBI Taxonomy" id="412467"/>
    <lineage>
        <taxon>Eukaryota</taxon>
        <taxon>Amoebozoa</taxon>
        <taxon>Evosea</taxon>
        <taxon>Archamoebae</taxon>
        <taxon>Mastigamoebida</taxon>
        <taxon>Entamoebidae</taxon>
        <taxon>Entamoeba</taxon>
    </lineage>
</organism>
<reference evidence="2 3" key="1">
    <citation type="journal article" date="2019" name="PLoS Negl. Trop. Dis.">
        <title>Whole genome sequencing of Entamoeba nuttalli reveals mammalian host-related molecular signatures and a novel octapeptide-repeat surface protein.</title>
        <authorList>
            <person name="Tanaka M."/>
            <person name="Makiuchi T."/>
            <person name="Komiyama T."/>
            <person name="Shiina T."/>
            <person name="Osaki K."/>
            <person name="Tachibana H."/>
        </authorList>
    </citation>
    <scope>NUCLEOTIDE SEQUENCE [LARGE SCALE GENOMIC DNA]</scope>
    <source>
        <strain evidence="2 3">P19-061405</strain>
    </source>
</reference>
<dbReference type="InterPro" id="IPR000719">
    <property type="entry name" value="Prot_kinase_dom"/>
</dbReference>
<accession>A0ABQ0DJX7</accession>
<name>A0ABQ0DJX7_9EUKA</name>
<dbReference type="InterPro" id="IPR053215">
    <property type="entry name" value="TKL_Ser/Thr_kinase"/>
</dbReference>
<keyword evidence="3" id="KW-1185">Reference proteome</keyword>
<dbReference type="Gene3D" id="1.10.510.10">
    <property type="entry name" value="Transferase(Phosphotransferase) domain 1"/>
    <property type="match status" value="1"/>
</dbReference>
<evidence type="ECO:0000313" key="3">
    <source>
        <dbReference type="Proteomes" id="UP001628156"/>
    </source>
</evidence>
<dbReference type="Pfam" id="PF00069">
    <property type="entry name" value="Pkinase"/>
    <property type="match status" value="1"/>
</dbReference>
<gene>
    <name evidence="2" type="ORF">ENUP19_0136G0003</name>
</gene>
<dbReference type="SUPFAM" id="SSF56112">
    <property type="entry name" value="Protein kinase-like (PK-like)"/>
    <property type="match status" value="1"/>
</dbReference>
<dbReference type="InterPro" id="IPR011009">
    <property type="entry name" value="Kinase-like_dom_sf"/>
</dbReference>
<dbReference type="PANTHER" id="PTHR45756">
    <property type="entry name" value="PALMITOYLTRANSFERASE"/>
    <property type="match status" value="1"/>
</dbReference>